<dbReference type="OrthoDB" id="9802383at2"/>
<name>A0A0D1BTA7_CLOBO</name>
<feature type="modified residue" description="4-aspartylphosphate" evidence="3">
    <location>
        <position position="60"/>
    </location>
</feature>
<dbReference type="InterPro" id="IPR007492">
    <property type="entry name" value="LytTR_DNA-bd_dom"/>
</dbReference>
<dbReference type="PROSITE" id="PS50110">
    <property type="entry name" value="RESPONSE_REGULATORY"/>
    <property type="match status" value="1"/>
</dbReference>
<evidence type="ECO:0000256" key="2">
    <source>
        <dbReference type="ARBA" id="ARBA00024867"/>
    </source>
</evidence>
<evidence type="ECO:0000313" key="7">
    <source>
        <dbReference type="Proteomes" id="UP000032250"/>
    </source>
</evidence>
<dbReference type="PANTHER" id="PTHR37299">
    <property type="entry name" value="TRANSCRIPTIONAL REGULATOR-RELATED"/>
    <property type="match status" value="1"/>
</dbReference>
<dbReference type="Gene3D" id="2.40.50.1020">
    <property type="entry name" value="LytTr DNA-binding domain"/>
    <property type="match status" value="1"/>
</dbReference>
<keyword evidence="3" id="KW-0597">Phosphoprotein</keyword>
<sequence>MFRVCICDDEKIQRTELKSIISTELELRGIDFNVYESEDGEEMISLLSKDKNYLDIIFLDIEMDGINGVETARQIRALNDRVVIIFVTGFMDYVFDGYEVKALNYILKPYKKEKIVDVLSEALKQIDIIKDKFFIVQFNSNSYKLCLNDIIYFVSDKRKIKVKTKGETYEFYGKLDQIGKELPNFFVRIHQRYLVNLNFVLSIENNYAHINSEELPISRKRYQNVMIAFAKTMLI</sequence>
<evidence type="ECO:0000256" key="3">
    <source>
        <dbReference type="PROSITE-ProRule" id="PRU00169"/>
    </source>
</evidence>
<dbReference type="GO" id="GO:0003677">
    <property type="term" value="F:DNA binding"/>
    <property type="evidence" value="ECO:0007669"/>
    <property type="project" value="InterPro"/>
</dbReference>
<evidence type="ECO:0000259" key="4">
    <source>
        <dbReference type="PROSITE" id="PS50110"/>
    </source>
</evidence>
<dbReference type="AlphaFoldDB" id="A0A0D1BTA7"/>
<evidence type="ECO:0000313" key="6">
    <source>
        <dbReference type="EMBL" id="KIS23545.1"/>
    </source>
</evidence>
<dbReference type="PATRIC" id="fig|1379739.3.peg.1950"/>
<evidence type="ECO:0000256" key="1">
    <source>
        <dbReference type="ARBA" id="ARBA00018672"/>
    </source>
</evidence>
<dbReference type="PROSITE" id="PS50930">
    <property type="entry name" value="HTH_LYTTR"/>
    <property type="match status" value="1"/>
</dbReference>
<dbReference type="InterPro" id="IPR011006">
    <property type="entry name" value="CheY-like_superfamily"/>
</dbReference>
<comment type="caution">
    <text evidence="6">The sequence shown here is derived from an EMBL/GenBank/DDBJ whole genome shotgun (WGS) entry which is preliminary data.</text>
</comment>
<protein>
    <recommendedName>
        <fullName evidence="1">Stage 0 sporulation protein A homolog</fullName>
    </recommendedName>
</protein>
<dbReference type="HOGENOM" id="CLU_000445_14_2_9"/>
<feature type="domain" description="HTH LytTR-type" evidence="5">
    <location>
        <begin position="134"/>
        <end position="231"/>
    </location>
</feature>
<organism evidence="6 7">
    <name type="scientific">Clostridium botulinum B2 450</name>
    <dbReference type="NCBI Taxonomy" id="1379739"/>
    <lineage>
        <taxon>Bacteria</taxon>
        <taxon>Bacillati</taxon>
        <taxon>Bacillota</taxon>
        <taxon>Clostridia</taxon>
        <taxon>Eubacteriales</taxon>
        <taxon>Clostridiaceae</taxon>
        <taxon>Clostridium</taxon>
    </lineage>
</organism>
<dbReference type="PANTHER" id="PTHR37299:SF1">
    <property type="entry name" value="STAGE 0 SPORULATION PROTEIN A HOMOLOG"/>
    <property type="match status" value="1"/>
</dbReference>
<proteinExistence type="predicted"/>
<dbReference type="SMART" id="SM00448">
    <property type="entry name" value="REC"/>
    <property type="match status" value="1"/>
</dbReference>
<reference evidence="6 7" key="1">
    <citation type="submission" date="2014-06" db="EMBL/GenBank/DDBJ databases">
        <title>Genome characterization of distinct group I Clostridium botulinum lineages.</title>
        <authorList>
            <person name="Giordani F."/>
            <person name="Anselmo A."/>
            <person name="Fillo S."/>
            <person name="Palozzi A.M."/>
            <person name="Fortunato A."/>
            <person name="Gentile B."/>
            <person name="Ciammaruconi A."/>
            <person name="Anniballi F."/>
            <person name="De Medici D."/>
            <person name="Lista F."/>
        </authorList>
    </citation>
    <scope>NUCLEOTIDE SEQUENCE [LARGE SCALE GENOMIC DNA]</scope>
    <source>
        <strain evidence="6 7">B2 450</strain>
    </source>
</reference>
<dbReference type="InterPro" id="IPR001789">
    <property type="entry name" value="Sig_transdc_resp-reg_receiver"/>
</dbReference>
<dbReference type="Gene3D" id="3.40.50.2300">
    <property type="match status" value="1"/>
</dbReference>
<dbReference type="Pfam" id="PF00072">
    <property type="entry name" value="Response_reg"/>
    <property type="match status" value="1"/>
</dbReference>
<dbReference type="GO" id="GO:0000156">
    <property type="term" value="F:phosphorelay response regulator activity"/>
    <property type="evidence" value="ECO:0007669"/>
    <property type="project" value="InterPro"/>
</dbReference>
<feature type="domain" description="Response regulatory" evidence="4">
    <location>
        <begin position="3"/>
        <end position="123"/>
    </location>
</feature>
<dbReference type="Proteomes" id="UP000032250">
    <property type="component" value="Unassembled WGS sequence"/>
</dbReference>
<evidence type="ECO:0000259" key="5">
    <source>
        <dbReference type="PROSITE" id="PS50930"/>
    </source>
</evidence>
<gene>
    <name evidence="6" type="ORF">N495_08030</name>
</gene>
<comment type="function">
    <text evidence="2">May play the central regulatory role in sporulation. It may be an element of the effector pathway responsible for the activation of sporulation genes in response to nutritional stress. Spo0A may act in concert with spo0H (a sigma factor) to control the expression of some genes that are critical to the sporulation process.</text>
</comment>
<dbReference type="EMBL" id="JXSU01000007">
    <property type="protein sequence ID" value="KIS23545.1"/>
    <property type="molecule type" value="Genomic_DNA"/>
</dbReference>
<dbReference type="Pfam" id="PF04397">
    <property type="entry name" value="LytTR"/>
    <property type="match status" value="1"/>
</dbReference>
<accession>A0A0D1BTA7</accession>
<dbReference type="RefSeq" id="WP_043031856.1">
    <property type="nucleotide sequence ID" value="NZ_JXSU01000007.1"/>
</dbReference>
<dbReference type="SUPFAM" id="SSF52172">
    <property type="entry name" value="CheY-like"/>
    <property type="match status" value="1"/>
</dbReference>
<dbReference type="SMART" id="SM00850">
    <property type="entry name" value="LytTR"/>
    <property type="match status" value="1"/>
</dbReference>
<dbReference type="InterPro" id="IPR046947">
    <property type="entry name" value="LytR-like"/>
</dbReference>